<proteinExistence type="predicted"/>
<organism evidence="1 2">
    <name type="scientific">Roseateles depolymerans</name>
    <dbReference type="NCBI Taxonomy" id="76731"/>
    <lineage>
        <taxon>Bacteria</taxon>
        <taxon>Pseudomonadati</taxon>
        <taxon>Pseudomonadota</taxon>
        <taxon>Betaproteobacteria</taxon>
        <taxon>Burkholderiales</taxon>
        <taxon>Sphaerotilaceae</taxon>
        <taxon>Roseateles</taxon>
    </lineage>
</organism>
<dbReference type="KEGG" id="rdp:RD2015_5"/>
<dbReference type="Proteomes" id="UP000060699">
    <property type="component" value="Chromosome"/>
</dbReference>
<evidence type="ECO:0000313" key="2">
    <source>
        <dbReference type="Proteomes" id="UP000060699"/>
    </source>
</evidence>
<dbReference type="OrthoDB" id="9020765at2"/>
<reference evidence="1 2" key="1">
    <citation type="submission" date="2015-12" db="EMBL/GenBank/DDBJ databases">
        <title>Complete genome of Roseateles depolymerans KCTC 42856.</title>
        <authorList>
            <person name="Kim K.M."/>
        </authorList>
    </citation>
    <scope>NUCLEOTIDE SEQUENCE [LARGE SCALE GENOMIC DNA]</scope>
    <source>
        <strain evidence="1 2">KCTC 42856</strain>
    </source>
</reference>
<dbReference type="STRING" id="76731.RD2015_5"/>
<accession>A0A0U3N7H0</accession>
<name>A0A0U3N7H0_9BURK</name>
<dbReference type="RefSeq" id="WP_058933142.1">
    <property type="nucleotide sequence ID" value="NZ_CP013729.1"/>
</dbReference>
<keyword evidence="2" id="KW-1185">Reference proteome</keyword>
<dbReference type="EMBL" id="CP013729">
    <property type="protein sequence ID" value="ALV04512.1"/>
    <property type="molecule type" value="Genomic_DNA"/>
</dbReference>
<sequence length="1169" mass="123333">MGDYNVTTSAELMENYIQADFLLPQDKFIALQTNAGASLLFSIGTGGAFKLTIETPGAINGWRQVDLGAASIQALFGGKAHVTTFGAAQSVSLQSGVPVNIHLAMVINDGTNDHLFLSLNNSDSDLRWADEPTWTASPFNAVDAAGQPLVPPSPLKINNVFLSEAVDGEYIVVDTIRNPAQAVGLLTRYYIDVSAPASPVWKLHDLAIDVQAAGYSSCLGRSAQAFGVDGLYTKGTIGPSPQLIYTPLYNAFDPSQPPLPSRLHLPGDAMVDAIAAARNADNSSDLYAASHGQLYWFAANNQKDGAAGVLVAANPLLMAVRSLFAYVADGSITVWGLNGNNEVFYLSCPLGQQASAASWTVPLPIMAGSDAISPFVDRAYSANTFFAHSATGLVKLVKSPTTGLWSQRAIALPPSVTTQPATAIHSYTTHVQVTDALGKAAANVPVTLTATNVTSVYINHLYYVVGPSPILVATDALGTVTIVELTSSLAGTRFSVAAGSDKPIPVNTMDSAWQRNAQYTTSGSLASAQIVSRDGSTRNFIPAGTPQADLDRVAYSNQCLAKAYASVSSSTPPPALRALARPRPTALAAGVVQQSVIQGIEVDIGDLFRWLESGVEAFVELIEDAAEGVWHFVVTIGDAVYHAALDCVEAVAAAATWVYSAIKIAVEDVIKFLEFLFGWQDILVTHKVLKNLFVCLGQHAIDGIASTKTSVAALFQQVQSQINSWAGIPDFNQTLSGVLAANPPASGQNSAPANLGIHHFQGSCASSTSALSPDGPVESIFKDLVALLEAEGDTLAAAANAVKTDIIDPFSTLSVSDIIKRFAAILADTLLQSAENVILTVLDVFSQLVQGMMDVLTAKLDIPVLSWLYNELTGEDLSFLDVICLVVAIPATIIYKAAAQKTPFPANDAFTKGLLSARNWSQVQALFVAPTHTVARAARPTPHQALLGVTTAEAPAADGADSDEPVLDQAKLKTFGFITGIVSLFGGLTLVVVTNIQRTIDVLGLPGARLKTLATIGCIGNIAYVSPNIATLVNAKTDNWYANLNNALTGISILKGIAAIPAATSSRPAVGKSFAFLESFINLVWNVPVIANIVVNKDEWNTTYKSLIPESIGNFAFNIGGIMEFPIAMVEDIKPKAIMAVVQAALMVSYGVCMIIAGSIYQFDPDQQH</sequence>
<gene>
    <name evidence="1" type="ORF">RD2015_5</name>
</gene>
<evidence type="ECO:0000313" key="1">
    <source>
        <dbReference type="EMBL" id="ALV04512.1"/>
    </source>
</evidence>
<protein>
    <submittedName>
        <fullName evidence="1">Uncharacterized protein</fullName>
    </submittedName>
</protein>
<dbReference type="PATRIC" id="fig|76731.3.peg.5"/>
<dbReference type="AlphaFoldDB" id="A0A0U3N7H0"/>